<dbReference type="KEGG" id="spue:AB5L97_03175"/>
<accession>A0AB39L6K0</accession>
<sequence>MGGKSENGKPLAVKWLDAPEEHDYPAAAAYLELLAGPKNVKALVEALRKAPVTHQKAKDILRASGLALLEETNAHVRSDLVKVHKGDKLSPILLVRGDLSSGKVLQVADGYHRVCASYHVDENTDIPVKIADFPARSA</sequence>
<name>A0AB39L6K0_9MICC</name>
<evidence type="ECO:0008006" key="2">
    <source>
        <dbReference type="Google" id="ProtNLM"/>
    </source>
</evidence>
<dbReference type="RefSeq" id="WP_369046431.1">
    <property type="nucleotide sequence ID" value="NZ_CP163302.1"/>
</dbReference>
<evidence type="ECO:0000313" key="1">
    <source>
        <dbReference type="EMBL" id="XDP46038.1"/>
    </source>
</evidence>
<dbReference type="EMBL" id="CP163302">
    <property type="protein sequence ID" value="XDP46038.1"/>
    <property type="molecule type" value="Genomic_DNA"/>
</dbReference>
<protein>
    <recommendedName>
        <fullName evidence="2">ParB-like nuclease family protein</fullName>
    </recommendedName>
</protein>
<organism evidence="1">
    <name type="scientific">Sinomonas puerhi</name>
    <dbReference type="NCBI Taxonomy" id="3238584"/>
    <lineage>
        <taxon>Bacteria</taxon>
        <taxon>Bacillati</taxon>
        <taxon>Actinomycetota</taxon>
        <taxon>Actinomycetes</taxon>
        <taxon>Micrococcales</taxon>
        <taxon>Micrococcaceae</taxon>
        <taxon>Sinomonas</taxon>
    </lineage>
</organism>
<proteinExistence type="predicted"/>
<dbReference type="AlphaFoldDB" id="A0AB39L6K0"/>
<gene>
    <name evidence="1" type="ORF">AB5L97_03175</name>
</gene>
<reference evidence="1" key="1">
    <citation type="submission" date="2024-07" db="EMBL/GenBank/DDBJ databases">
        <authorList>
            <person name="fu j."/>
        </authorList>
    </citation>
    <scope>NUCLEOTIDE SEQUENCE</scope>
    <source>
        <strain evidence="1">P10A9</strain>
    </source>
</reference>